<reference evidence="1 2" key="1">
    <citation type="submission" date="2021-01" db="EMBL/GenBank/DDBJ databases">
        <title>Genome public.</title>
        <authorList>
            <person name="Liu C."/>
            <person name="Sun Q."/>
        </authorList>
    </citation>
    <scope>NUCLEOTIDE SEQUENCE [LARGE SCALE GENOMIC DNA]</scope>
    <source>
        <strain evidence="1 2">YIM B02515</strain>
    </source>
</reference>
<dbReference type="EMBL" id="JAESWC010000002">
    <property type="protein sequence ID" value="MBL4935025.1"/>
    <property type="molecule type" value="Genomic_DNA"/>
</dbReference>
<evidence type="ECO:0000313" key="1">
    <source>
        <dbReference type="EMBL" id="MBL4935025.1"/>
    </source>
</evidence>
<dbReference type="Pfam" id="PF13181">
    <property type="entry name" value="TPR_8"/>
    <property type="match status" value="1"/>
</dbReference>
<organism evidence="1 2">
    <name type="scientific">Clostridium rhizosphaerae</name>
    <dbReference type="NCBI Taxonomy" id="2803861"/>
    <lineage>
        <taxon>Bacteria</taxon>
        <taxon>Bacillati</taxon>
        <taxon>Bacillota</taxon>
        <taxon>Clostridia</taxon>
        <taxon>Eubacteriales</taxon>
        <taxon>Clostridiaceae</taxon>
        <taxon>Clostridium</taxon>
    </lineage>
</organism>
<accession>A0ABS1T6R0</accession>
<dbReference type="SUPFAM" id="SSF48452">
    <property type="entry name" value="TPR-like"/>
    <property type="match status" value="1"/>
</dbReference>
<proteinExistence type="predicted"/>
<dbReference type="Proteomes" id="UP000632377">
    <property type="component" value="Unassembled WGS sequence"/>
</dbReference>
<dbReference type="SUPFAM" id="SSF47413">
    <property type="entry name" value="lambda repressor-like DNA-binding domains"/>
    <property type="match status" value="1"/>
</dbReference>
<dbReference type="Gene3D" id="1.25.40.10">
    <property type="entry name" value="Tetratricopeptide repeat domain"/>
    <property type="match status" value="2"/>
</dbReference>
<gene>
    <name evidence="1" type="ORF">JK636_04545</name>
</gene>
<dbReference type="InterPro" id="IPR010982">
    <property type="entry name" value="Lambda_DNA-bd_dom_sf"/>
</dbReference>
<sequence length="431" mass="50863">MDNTVCILGSEFEYDFLSCWIKYNRMESCISQEALAHGICSVSHLSYFENCKKRLRREIIEALLKRLKIATIPDVKYIGLIRQKLHKLAFYIESFEYDAAELAFAELLTLEPILQNSAYNIEFNIYKLMYNILVDRKAYTELETSINKLDKIYYNLDIGLQYLFLLSTGKFLYDNLNHTEGINRLEKAYRMKDTPWINYRLGVAYLHSLEPLKAVIYLEKALNSYAMTGRYRNSLECHNFLGSCYESLKIYAKADYHFKTVLSGSEFFSLNKNIFGIYTSLASLYLNMNRYEESITFCKLAMNAPVLSTNTDPWQKSAWHANEEPMIAACIYIEVLIKLKEFLNSKEIFDRYLTSTYKNSLYYHYLHTLYLSIFQFDEDIFYVQVTKITLPFYKKIGFLNIYNKVQLLLIRYLESNRRYKEANSIYKSLFG</sequence>
<name>A0ABS1T6R0_9CLOT</name>
<dbReference type="RefSeq" id="WP_202747648.1">
    <property type="nucleotide sequence ID" value="NZ_JAESWC010000002.1"/>
</dbReference>
<protein>
    <submittedName>
        <fullName evidence="1">Transcriptional regulator</fullName>
    </submittedName>
</protein>
<comment type="caution">
    <text evidence="1">The sequence shown here is derived from an EMBL/GenBank/DDBJ whole genome shotgun (WGS) entry which is preliminary data.</text>
</comment>
<keyword evidence="2" id="KW-1185">Reference proteome</keyword>
<dbReference type="InterPro" id="IPR019734">
    <property type="entry name" value="TPR_rpt"/>
</dbReference>
<dbReference type="InterPro" id="IPR011990">
    <property type="entry name" value="TPR-like_helical_dom_sf"/>
</dbReference>
<evidence type="ECO:0000313" key="2">
    <source>
        <dbReference type="Proteomes" id="UP000632377"/>
    </source>
</evidence>